<evidence type="ECO:0000259" key="4">
    <source>
        <dbReference type="Pfam" id="PF00370"/>
    </source>
</evidence>
<dbReference type="InterPro" id="IPR018484">
    <property type="entry name" value="FGGY_N"/>
</dbReference>
<reference evidence="6 7" key="1">
    <citation type="submission" date="2018-02" db="EMBL/GenBank/DDBJ databases">
        <title>Insights into the biology of acidophilic members of the Acidiferrobacteraceae family derived from comparative genomic analyses.</title>
        <authorList>
            <person name="Issotta F."/>
            <person name="Thyssen C."/>
            <person name="Mena C."/>
            <person name="Moya A."/>
            <person name="Bellenberg S."/>
            <person name="Sproer C."/>
            <person name="Covarrubias P.C."/>
            <person name="Sand W."/>
            <person name="Quatrini R."/>
            <person name="Vera M."/>
        </authorList>
    </citation>
    <scope>NUCLEOTIDE SEQUENCE [LARGE SCALE GENOMIC DNA]</scope>
    <source>
        <strain evidence="7">m-1</strain>
    </source>
</reference>
<dbReference type="GO" id="GO:0005997">
    <property type="term" value="P:xylulose metabolic process"/>
    <property type="evidence" value="ECO:0007669"/>
    <property type="project" value="TreeGrafter"/>
</dbReference>
<dbReference type="InterPro" id="IPR043129">
    <property type="entry name" value="ATPase_NBD"/>
</dbReference>
<dbReference type="RefSeq" id="WP_114282968.1">
    <property type="nucleotide sequence ID" value="NZ_PSYR01000002.1"/>
</dbReference>
<keyword evidence="7" id="KW-1185">Reference proteome</keyword>
<keyword evidence="2" id="KW-0808">Transferase</keyword>
<dbReference type="SUPFAM" id="SSF53067">
    <property type="entry name" value="Actin-like ATPase domain"/>
    <property type="match status" value="2"/>
</dbReference>
<dbReference type="GO" id="GO:0019150">
    <property type="term" value="F:D-ribulokinase activity"/>
    <property type="evidence" value="ECO:0007669"/>
    <property type="project" value="TreeGrafter"/>
</dbReference>
<dbReference type="GO" id="GO:0005829">
    <property type="term" value="C:cytosol"/>
    <property type="evidence" value="ECO:0007669"/>
    <property type="project" value="TreeGrafter"/>
</dbReference>
<evidence type="ECO:0000313" key="7">
    <source>
        <dbReference type="Proteomes" id="UP000253250"/>
    </source>
</evidence>
<keyword evidence="3 6" id="KW-0418">Kinase</keyword>
<dbReference type="Pfam" id="PF02782">
    <property type="entry name" value="FGGY_C"/>
    <property type="match status" value="1"/>
</dbReference>
<feature type="domain" description="Carbohydrate kinase FGGY C-terminal" evidence="5">
    <location>
        <begin position="239"/>
        <end position="412"/>
    </location>
</feature>
<evidence type="ECO:0000256" key="3">
    <source>
        <dbReference type="ARBA" id="ARBA00022777"/>
    </source>
</evidence>
<comment type="caution">
    <text evidence="6">The sequence shown here is derived from an EMBL/GenBank/DDBJ whole genome shotgun (WGS) entry which is preliminary data.</text>
</comment>
<feature type="domain" description="Carbohydrate kinase FGGY N-terminal" evidence="4">
    <location>
        <begin position="7"/>
        <end position="228"/>
    </location>
</feature>
<comment type="similarity">
    <text evidence="1">Belongs to the FGGY kinase family.</text>
</comment>
<dbReference type="Gene3D" id="3.30.420.40">
    <property type="match status" value="2"/>
</dbReference>
<protein>
    <submittedName>
        <fullName evidence="6">Carbohydrate kinase</fullName>
    </submittedName>
</protein>
<sequence>MARERLFLGVDLGTSGIRVATVDETGRRRTIVTRIWPCGQSWNPAAWLHHALQLITLISRGRPSAEIAAIAVDGTSGTVFLCHPSHGRPLTPVLAYDDGRARAEAEALAAAGLATGPASGPYGGPAKLLWLIRHYAQTRAVLTAQGPWLTGMLTRCHRVLDEHNALKLGFSGQWAEGLARAPTSAYLPSVVPAGTPLGPLRRDLARRLGLRVAPLIVAGTTDSTAAFLALGPLPRGSGVSSLGSTLVLKIESPQPVLVPESGIYSHRLADTWLVGGASNSGGAVLAHYFDRAALLRLSAELPLVSDTGLHYYPLLKPGERFPMNDPTLAPRLAPRPSDDRLFLQGLLEGLSAIEARGYALLTAHGAPRLQRVVTTGGGACNAAWRTIRERVLGVPVSTITDRPAALGVAHLARSGWMAQH</sequence>
<dbReference type="OrthoDB" id="9805576at2"/>
<dbReference type="EMBL" id="PSYR01000002">
    <property type="protein sequence ID" value="RCN55992.1"/>
    <property type="molecule type" value="Genomic_DNA"/>
</dbReference>
<proteinExistence type="inferred from homology"/>
<evidence type="ECO:0000256" key="1">
    <source>
        <dbReference type="ARBA" id="ARBA00009156"/>
    </source>
</evidence>
<accession>A0A368HFG7</accession>
<dbReference type="Proteomes" id="UP000253250">
    <property type="component" value="Unassembled WGS sequence"/>
</dbReference>
<dbReference type="PANTHER" id="PTHR10196:SF80">
    <property type="entry name" value="D-RIBULOSE KINASE"/>
    <property type="match status" value="1"/>
</dbReference>
<dbReference type="AlphaFoldDB" id="A0A368HFG7"/>
<organism evidence="6 7">
    <name type="scientific">Acidiferrobacter thiooxydans</name>
    <dbReference type="NCBI Taxonomy" id="163359"/>
    <lineage>
        <taxon>Bacteria</taxon>
        <taxon>Pseudomonadati</taxon>
        <taxon>Pseudomonadota</taxon>
        <taxon>Gammaproteobacteria</taxon>
        <taxon>Acidiferrobacterales</taxon>
        <taxon>Acidiferrobacteraceae</taxon>
        <taxon>Acidiferrobacter</taxon>
    </lineage>
</organism>
<dbReference type="Pfam" id="PF00370">
    <property type="entry name" value="FGGY_N"/>
    <property type="match status" value="1"/>
</dbReference>
<evidence type="ECO:0000313" key="6">
    <source>
        <dbReference type="EMBL" id="RCN55992.1"/>
    </source>
</evidence>
<evidence type="ECO:0000259" key="5">
    <source>
        <dbReference type="Pfam" id="PF02782"/>
    </source>
</evidence>
<dbReference type="CDD" id="cd07783">
    <property type="entry name" value="ASKHA_NBD_FGGY_SePSK_AtXK1-like"/>
    <property type="match status" value="1"/>
</dbReference>
<gene>
    <name evidence="6" type="ORF">C4900_08870</name>
</gene>
<name>A0A368HFG7_9GAMM</name>
<evidence type="ECO:0000256" key="2">
    <source>
        <dbReference type="ARBA" id="ARBA00022679"/>
    </source>
</evidence>
<dbReference type="InterPro" id="IPR018485">
    <property type="entry name" value="FGGY_C"/>
</dbReference>
<dbReference type="GO" id="GO:0004856">
    <property type="term" value="F:D-xylulokinase activity"/>
    <property type="evidence" value="ECO:0007669"/>
    <property type="project" value="TreeGrafter"/>
</dbReference>
<dbReference type="PANTHER" id="PTHR10196">
    <property type="entry name" value="SUGAR KINASE"/>
    <property type="match status" value="1"/>
</dbReference>